<protein>
    <submittedName>
        <fullName evidence="2">Uncharacterized protein</fullName>
    </submittedName>
</protein>
<reference evidence="2 3" key="1">
    <citation type="submission" date="2017-03" db="EMBL/GenBank/DDBJ databases">
        <title>Draft Genome sequence of Marispirochaeta sp. strain JC444.</title>
        <authorList>
            <person name="Shivani Y."/>
            <person name="Subhash Y."/>
            <person name="Sasikala C."/>
            <person name="Ramana C."/>
        </authorList>
    </citation>
    <scope>NUCLEOTIDE SEQUENCE [LARGE SCALE GENOMIC DNA]</scope>
    <source>
        <strain evidence="2 3">JC444</strain>
    </source>
</reference>
<dbReference type="EMBL" id="MWQY01000010">
    <property type="protein sequence ID" value="ORC35100.1"/>
    <property type="molecule type" value="Genomic_DNA"/>
</dbReference>
<feature type="transmembrane region" description="Helical" evidence="1">
    <location>
        <begin position="6"/>
        <end position="29"/>
    </location>
</feature>
<keyword evidence="3" id="KW-1185">Reference proteome</keyword>
<evidence type="ECO:0000256" key="1">
    <source>
        <dbReference type="SAM" id="Phobius"/>
    </source>
</evidence>
<feature type="transmembrane region" description="Helical" evidence="1">
    <location>
        <begin position="68"/>
        <end position="93"/>
    </location>
</feature>
<organism evidence="2 3">
    <name type="scientific">Marispirochaeta aestuarii</name>
    <dbReference type="NCBI Taxonomy" id="1963862"/>
    <lineage>
        <taxon>Bacteria</taxon>
        <taxon>Pseudomonadati</taxon>
        <taxon>Spirochaetota</taxon>
        <taxon>Spirochaetia</taxon>
        <taxon>Spirochaetales</taxon>
        <taxon>Spirochaetaceae</taxon>
        <taxon>Marispirochaeta</taxon>
    </lineage>
</organism>
<keyword evidence="1" id="KW-1133">Transmembrane helix</keyword>
<keyword evidence="1" id="KW-0472">Membrane</keyword>
<evidence type="ECO:0000313" key="2">
    <source>
        <dbReference type="EMBL" id="ORC35100.1"/>
    </source>
</evidence>
<comment type="caution">
    <text evidence="2">The sequence shown here is derived from an EMBL/GenBank/DDBJ whole genome shotgun (WGS) entry which is preliminary data.</text>
</comment>
<accession>A0A1Y1RXK0</accession>
<dbReference type="STRING" id="1963862.B4O97_10205"/>
<proteinExistence type="predicted"/>
<dbReference type="Proteomes" id="UP000192343">
    <property type="component" value="Unassembled WGS sequence"/>
</dbReference>
<feature type="transmembrane region" description="Helical" evidence="1">
    <location>
        <begin position="41"/>
        <end position="62"/>
    </location>
</feature>
<evidence type="ECO:0000313" key="3">
    <source>
        <dbReference type="Proteomes" id="UP000192343"/>
    </source>
</evidence>
<name>A0A1Y1RXK0_9SPIO</name>
<keyword evidence="1" id="KW-0812">Transmembrane</keyword>
<dbReference type="OrthoDB" id="1447544at2"/>
<gene>
    <name evidence="2" type="ORF">B4O97_10205</name>
</gene>
<sequence length="124" mass="13491">MELSILVARILAVIFAAGGSAVLIGRLDFSEIAEDFRESPALTFIAGSLGVITGLVLVGYHNLWVGDWTVLVTIFGWLMLLGGLSVVIFPKSLVLMGKYYRHSPLWGVLLICLGLLFGYFGFLL</sequence>
<dbReference type="AlphaFoldDB" id="A0A1Y1RXK0"/>
<feature type="transmembrane region" description="Helical" evidence="1">
    <location>
        <begin position="105"/>
        <end position="122"/>
    </location>
</feature>
<dbReference type="RefSeq" id="WP_083050570.1">
    <property type="nucleotide sequence ID" value="NZ_MWQY01000010.1"/>
</dbReference>